<reference evidence="1 2" key="1">
    <citation type="journal article" date="2022" name="Hortic Res">
        <title>A haplotype resolved chromosomal level avocado genome allows analysis of novel avocado genes.</title>
        <authorList>
            <person name="Nath O."/>
            <person name="Fletcher S.J."/>
            <person name="Hayward A."/>
            <person name="Shaw L.M."/>
            <person name="Masouleh A.K."/>
            <person name="Furtado A."/>
            <person name="Henry R.J."/>
            <person name="Mitter N."/>
        </authorList>
    </citation>
    <scope>NUCLEOTIDE SEQUENCE [LARGE SCALE GENOMIC DNA]</scope>
    <source>
        <strain evidence="2">cv. Hass</strain>
    </source>
</reference>
<accession>A0ACC2KR37</accession>
<proteinExistence type="predicted"/>
<comment type="caution">
    <text evidence="1">The sequence shown here is derived from an EMBL/GenBank/DDBJ whole genome shotgun (WGS) entry which is preliminary data.</text>
</comment>
<protein>
    <submittedName>
        <fullName evidence="1">Uncharacterized protein</fullName>
    </submittedName>
</protein>
<dbReference type="EMBL" id="CM056818">
    <property type="protein sequence ID" value="KAJ8623607.1"/>
    <property type="molecule type" value="Genomic_DNA"/>
</dbReference>
<dbReference type="Proteomes" id="UP001234297">
    <property type="component" value="Chromosome 10"/>
</dbReference>
<sequence length="248" mass="26918">MPPSAKGEECSRGGSSVIASDAGSSSTERRSIVSESSLNSAKPASQFDCDEVMRLSSTLARIRGVYASSLALLAPRSVASTGSSVGCPSSSEVSKSNISNHARVSRGLSGKGKTHKRRSSRSDCDLWRSESPAASSSSEFLNKTEHLRDTKDPAKKWLSQKVRQCGKVVGIIVDKNKGGWESLLAFAHNRDKENKQTFLPGMCKEKGQRGLRRLECSVNYESRQSCCKETKCNSRHVKRSKGSVNVCR</sequence>
<evidence type="ECO:0000313" key="2">
    <source>
        <dbReference type="Proteomes" id="UP001234297"/>
    </source>
</evidence>
<evidence type="ECO:0000313" key="1">
    <source>
        <dbReference type="EMBL" id="KAJ8623607.1"/>
    </source>
</evidence>
<organism evidence="1 2">
    <name type="scientific">Persea americana</name>
    <name type="common">Avocado</name>
    <dbReference type="NCBI Taxonomy" id="3435"/>
    <lineage>
        <taxon>Eukaryota</taxon>
        <taxon>Viridiplantae</taxon>
        <taxon>Streptophyta</taxon>
        <taxon>Embryophyta</taxon>
        <taxon>Tracheophyta</taxon>
        <taxon>Spermatophyta</taxon>
        <taxon>Magnoliopsida</taxon>
        <taxon>Magnoliidae</taxon>
        <taxon>Laurales</taxon>
        <taxon>Lauraceae</taxon>
        <taxon>Persea</taxon>
    </lineage>
</organism>
<gene>
    <name evidence="1" type="ORF">MRB53_032136</name>
</gene>
<keyword evidence="2" id="KW-1185">Reference proteome</keyword>
<name>A0ACC2KR37_PERAE</name>